<keyword evidence="5" id="KW-0862">Zinc</keyword>
<dbReference type="SMART" id="SM00355">
    <property type="entry name" value="ZnF_C2H2"/>
    <property type="match status" value="6"/>
</dbReference>
<dbReference type="FunFam" id="3.30.160.60:FF:000624">
    <property type="entry name" value="zinc finger protein 697"/>
    <property type="match status" value="1"/>
</dbReference>
<evidence type="ECO:0000256" key="4">
    <source>
        <dbReference type="ARBA" id="ARBA00022771"/>
    </source>
</evidence>
<keyword evidence="6" id="KW-0539">Nucleus</keyword>
<dbReference type="PROSITE" id="PS00028">
    <property type="entry name" value="ZINC_FINGER_C2H2_1"/>
    <property type="match status" value="4"/>
</dbReference>
<dbReference type="InterPro" id="IPR013087">
    <property type="entry name" value="Znf_C2H2_type"/>
</dbReference>
<dbReference type="PANTHER" id="PTHR14003">
    <property type="entry name" value="TRANSCRIPTIONAL REPRESSOR PROTEIN YY"/>
    <property type="match status" value="1"/>
</dbReference>
<gene>
    <name evidence="9" type="ORF">ACJMK2_007486</name>
</gene>
<keyword evidence="3" id="KW-0677">Repeat</keyword>
<dbReference type="FunFam" id="3.30.160.60:FF:000446">
    <property type="entry name" value="Zinc finger protein"/>
    <property type="match status" value="2"/>
</dbReference>
<dbReference type="InterPro" id="IPR036236">
    <property type="entry name" value="Znf_C2H2_sf"/>
</dbReference>
<keyword evidence="4 7" id="KW-0863">Zinc-finger</keyword>
<dbReference type="GO" id="GO:0006357">
    <property type="term" value="P:regulation of transcription by RNA polymerase II"/>
    <property type="evidence" value="ECO:0007669"/>
    <property type="project" value="UniProtKB-ARBA"/>
</dbReference>
<dbReference type="GO" id="GO:0008270">
    <property type="term" value="F:zinc ion binding"/>
    <property type="evidence" value="ECO:0007669"/>
    <property type="project" value="UniProtKB-KW"/>
</dbReference>
<dbReference type="Proteomes" id="UP001634394">
    <property type="component" value="Unassembled WGS sequence"/>
</dbReference>
<evidence type="ECO:0000256" key="3">
    <source>
        <dbReference type="ARBA" id="ARBA00022737"/>
    </source>
</evidence>
<evidence type="ECO:0000313" key="9">
    <source>
        <dbReference type="EMBL" id="KAL3861452.1"/>
    </source>
</evidence>
<proteinExistence type="predicted"/>
<comment type="subcellular location">
    <subcellularLocation>
        <location evidence="1">Nucleus</location>
    </subcellularLocation>
</comment>
<name>A0ABD3VIP5_SINWO</name>
<feature type="domain" description="C2H2-type" evidence="8">
    <location>
        <begin position="340"/>
        <end position="367"/>
    </location>
</feature>
<accession>A0ABD3VIP5</accession>
<evidence type="ECO:0000256" key="2">
    <source>
        <dbReference type="ARBA" id="ARBA00022723"/>
    </source>
</evidence>
<evidence type="ECO:0000313" key="10">
    <source>
        <dbReference type="Proteomes" id="UP001634394"/>
    </source>
</evidence>
<dbReference type="GO" id="GO:0005634">
    <property type="term" value="C:nucleus"/>
    <property type="evidence" value="ECO:0007669"/>
    <property type="project" value="UniProtKB-SubCell"/>
</dbReference>
<dbReference type="FunFam" id="3.30.160.60:FF:000145">
    <property type="entry name" value="Zinc finger protein 574"/>
    <property type="match status" value="1"/>
</dbReference>
<evidence type="ECO:0000259" key="8">
    <source>
        <dbReference type="PROSITE" id="PS50157"/>
    </source>
</evidence>
<dbReference type="Pfam" id="PF00096">
    <property type="entry name" value="zf-C2H2"/>
    <property type="match status" value="3"/>
</dbReference>
<organism evidence="9 10">
    <name type="scientific">Sinanodonta woodiana</name>
    <name type="common">Chinese pond mussel</name>
    <name type="synonym">Anodonta woodiana</name>
    <dbReference type="NCBI Taxonomy" id="1069815"/>
    <lineage>
        <taxon>Eukaryota</taxon>
        <taxon>Metazoa</taxon>
        <taxon>Spiralia</taxon>
        <taxon>Lophotrochozoa</taxon>
        <taxon>Mollusca</taxon>
        <taxon>Bivalvia</taxon>
        <taxon>Autobranchia</taxon>
        <taxon>Heteroconchia</taxon>
        <taxon>Palaeoheterodonta</taxon>
        <taxon>Unionida</taxon>
        <taxon>Unionoidea</taxon>
        <taxon>Unionidae</taxon>
        <taxon>Unioninae</taxon>
        <taxon>Sinanodonta</taxon>
    </lineage>
</organism>
<feature type="domain" description="C2H2-type" evidence="8">
    <location>
        <begin position="312"/>
        <end position="339"/>
    </location>
</feature>
<feature type="domain" description="C2H2-type" evidence="8">
    <location>
        <begin position="368"/>
        <end position="395"/>
    </location>
</feature>
<dbReference type="EMBL" id="JBJQND010000011">
    <property type="protein sequence ID" value="KAL3861452.1"/>
    <property type="molecule type" value="Genomic_DNA"/>
</dbReference>
<dbReference type="PANTHER" id="PTHR14003:SF23">
    <property type="entry name" value="ZINC FINGER PROTEIN 143"/>
    <property type="match status" value="1"/>
</dbReference>
<comment type="caution">
    <text evidence="9">The sequence shown here is derived from an EMBL/GenBank/DDBJ whole genome shotgun (WGS) entry which is preliminary data.</text>
</comment>
<feature type="domain" description="C2H2-type" evidence="8">
    <location>
        <begin position="396"/>
        <end position="425"/>
    </location>
</feature>
<evidence type="ECO:0000256" key="1">
    <source>
        <dbReference type="ARBA" id="ARBA00004123"/>
    </source>
</evidence>
<dbReference type="AlphaFoldDB" id="A0ABD3VIP5"/>
<dbReference type="SUPFAM" id="SSF57667">
    <property type="entry name" value="beta-beta-alpha zinc fingers"/>
    <property type="match status" value="2"/>
</dbReference>
<evidence type="ECO:0000256" key="5">
    <source>
        <dbReference type="ARBA" id="ARBA00022833"/>
    </source>
</evidence>
<dbReference type="PROSITE" id="PS50157">
    <property type="entry name" value="ZINC_FINGER_C2H2_2"/>
    <property type="match status" value="4"/>
</dbReference>
<evidence type="ECO:0000256" key="6">
    <source>
        <dbReference type="ARBA" id="ARBA00023242"/>
    </source>
</evidence>
<reference evidence="9 10" key="1">
    <citation type="submission" date="2024-11" db="EMBL/GenBank/DDBJ databases">
        <title>Chromosome-level genome assembly of the freshwater bivalve Anodonta woodiana.</title>
        <authorList>
            <person name="Chen X."/>
        </authorList>
    </citation>
    <scope>NUCLEOTIDE SEQUENCE [LARGE SCALE GENOMIC DNA]</scope>
    <source>
        <strain evidence="9">MN2024</strain>
        <tissue evidence="9">Gills</tissue>
    </source>
</reference>
<dbReference type="Gene3D" id="3.30.160.60">
    <property type="entry name" value="Classic Zinc Finger"/>
    <property type="match status" value="4"/>
</dbReference>
<evidence type="ECO:0000256" key="7">
    <source>
        <dbReference type="PROSITE-ProRule" id="PRU00042"/>
    </source>
</evidence>
<keyword evidence="2" id="KW-0479">Metal-binding</keyword>
<keyword evidence="10" id="KW-1185">Reference proteome</keyword>
<protein>
    <recommendedName>
        <fullName evidence="8">C2H2-type domain-containing protein</fullName>
    </recommendedName>
</protein>
<sequence>MHNVTKIFGIFLSSFTIDSLMNDATKQESVSTETSTQITFARPRCDVRSDNLFRGNGFRYVAASFRSETDSVSGSSLSSSESTLRSSGSVSPKVIQIGHLSSTSESSFRRYRKSIAHDDVGSFPFSYPDTTSLDYFNRYSLQAYYGSNQHYYGMAYCPSFPWVPTYRQNLVLAPETGLIAADSNQGQQAPLDDSVPKKKVLPFSIEAILAKDTSPKNNAVSPTMADNTESQDAYWCHVCEEFCQDGVDANLHRQRHILNNATPALRKDIFMKHGHVTKHELMCSMNRARCGVCNKFTAKSSFKRHISSHNGFPCRICGKEFYLNSRLKEHMLIHTGERPHSCSVCDRTFLKKSSLKQHMIYHTGNKNVQCEICGKRFYRLCALRVHIRNHTGELPFKCELPGCSKAFPQKIQLQLHMNTHRRRGDARGTGS</sequence>